<dbReference type="FunFam" id="2.30.30.30:FF:000030">
    <property type="entry name" value="60S ribosomal protein L14"/>
    <property type="match status" value="1"/>
</dbReference>
<evidence type="ECO:0000256" key="5">
    <source>
        <dbReference type="ARBA" id="ARBA00022980"/>
    </source>
</evidence>
<dbReference type="AlphaFoldDB" id="A0A4V1J1C1"/>
<keyword evidence="10" id="KW-1185">Reference proteome</keyword>
<proteinExistence type="inferred from homology"/>
<evidence type="ECO:0000313" key="10">
    <source>
        <dbReference type="Proteomes" id="UP000278143"/>
    </source>
</evidence>
<protein>
    <submittedName>
        <fullName evidence="9">60S ribosomal protein L14</fullName>
    </submittedName>
</protein>
<dbReference type="OrthoDB" id="1875589at2759"/>
<dbReference type="GO" id="GO:0003735">
    <property type="term" value="F:structural constituent of ribosome"/>
    <property type="evidence" value="ECO:0007669"/>
    <property type="project" value="InterPro"/>
</dbReference>
<sequence>MSSQRFVEVGRVVLVNYGPDAGKLAVIVDIVDHNRVLIDGPTTDVNRQAIGVKRIALTPLVLKKLPRAVRTGTLRKVVEAQKLSEQWAKTGWAKKIASRETRKSLTDFDRFKVMRYKKQVRNVVNVEVAKLKKQK</sequence>
<dbReference type="Pfam" id="PF01929">
    <property type="entry name" value="Ribosomal_L14e"/>
    <property type="match status" value="1"/>
</dbReference>
<feature type="domain" description="Large ribosomal subunit protein eL14" evidence="8">
    <location>
        <begin position="47"/>
        <end position="120"/>
    </location>
</feature>
<dbReference type="GO" id="GO:0022625">
    <property type="term" value="C:cytosolic large ribosomal subunit"/>
    <property type="evidence" value="ECO:0007669"/>
    <property type="project" value="TreeGrafter"/>
</dbReference>
<dbReference type="SUPFAM" id="SSF50104">
    <property type="entry name" value="Translation proteins SH3-like domain"/>
    <property type="match status" value="1"/>
</dbReference>
<comment type="similarity">
    <text evidence="3">Belongs to the eukaryotic ribosomal protein eL14 family.</text>
</comment>
<organism evidence="9 10">
    <name type="scientific">Syncephalis pseudoplumigaleata</name>
    <dbReference type="NCBI Taxonomy" id="1712513"/>
    <lineage>
        <taxon>Eukaryota</taxon>
        <taxon>Fungi</taxon>
        <taxon>Fungi incertae sedis</taxon>
        <taxon>Zoopagomycota</taxon>
        <taxon>Zoopagomycotina</taxon>
        <taxon>Zoopagomycetes</taxon>
        <taxon>Zoopagales</taxon>
        <taxon>Piptocephalidaceae</taxon>
        <taxon>Syncephalis</taxon>
    </lineage>
</organism>
<dbReference type="InterPro" id="IPR002784">
    <property type="entry name" value="Ribosomal_eL14_dom"/>
</dbReference>
<dbReference type="EMBL" id="KZ990166">
    <property type="protein sequence ID" value="RKP24539.1"/>
    <property type="molecule type" value="Genomic_DNA"/>
</dbReference>
<feature type="domain" description="KOW" evidence="7">
    <location>
        <begin position="9"/>
        <end position="39"/>
    </location>
</feature>
<dbReference type="GO" id="GO:0042273">
    <property type="term" value="P:ribosomal large subunit biogenesis"/>
    <property type="evidence" value="ECO:0007669"/>
    <property type="project" value="TreeGrafter"/>
</dbReference>
<dbReference type="InterPro" id="IPR039660">
    <property type="entry name" value="Ribosomal_eL14"/>
</dbReference>
<evidence type="ECO:0000259" key="7">
    <source>
        <dbReference type="Pfam" id="PF00467"/>
    </source>
</evidence>
<dbReference type="GO" id="GO:0006412">
    <property type="term" value="P:translation"/>
    <property type="evidence" value="ECO:0007669"/>
    <property type="project" value="InterPro"/>
</dbReference>
<dbReference type="Gene3D" id="2.30.30.30">
    <property type="match status" value="1"/>
</dbReference>
<comment type="function">
    <text evidence="1">Component of the ribosome, a large ribonucleoprotein complex responsible for the synthesis of proteins in the cell. The small ribosomal subunit (SSU) binds messenger RNAs (mRNAs) and translates the encoded message by selecting cognate aminoacyl-transfer RNA (tRNA) molecules. The large subunit (LSU) contains the ribosomal catalytic site termed the peptidyl transferase center (PTC), which catalyzes the formation of peptide bonds, thereby polymerizing the amino acids delivered by tRNAs into a polypeptide chain. The nascent polypeptides leave the ribosome through a tunnel in the LSU and interact with protein factors that function in enzymatic processing, targeting, and the membrane insertion of nascent chains at the exit of the ribosomal tunnel.</text>
</comment>
<keyword evidence="5 9" id="KW-0689">Ribosomal protein</keyword>
<dbReference type="GO" id="GO:0003723">
    <property type="term" value="F:RNA binding"/>
    <property type="evidence" value="ECO:0007669"/>
    <property type="project" value="InterPro"/>
</dbReference>
<comment type="subcellular location">
    <subcellularLocation>
        <location evidence="2">Cytoplasm</location>
    </subcellularLocation>
</comment>
<dbReference type="Proteomes" id="UP000278143">
    <property type="component" value="Unassembled WGS sequence"/>
</dbReference>
<evidence type="ECO:0000313" key="9">
    <source>
        <dbReference type="EMBL" id="RKP24539.1"/>
    </source>
</evidence>
<keyword evidence="4" id="KW-0963">Cytoplasm</keyword>
<gene>
    <name evidence="9" type="ORF">SYNPS1DRAFT_23385</name>
</gene>
<keyword evidence="6" id="KW-0687">Ribonucleoprotein</keyword>
<dbReference type="InterPro" id="IPR014722">
    <property type="entry name" value="Rib_uL2_dom2"/>
</dbReference>
<evidence type="ECO:0000256" key="2">
    <source>
        <dbReference type="ARBA" id="ARBA00004496"/>
    </source>
</evidence>
<evidence type="ECO:0000256" key="1">
    <source>
        <dbReference type="ARBA" id="ARBA00004021"/>
    </source>
</evidence>
<evidence type="ECO:0000256" key="4">
    <source>
        <dbReference type="ARBA" id="ARBA00022490"/>
    </source>
</evidence>
<dbReference type="InterPro" id="IPR005824">
    <property type="entry name" value="KOW"/>
</dbReference>
<dbReference type="Gene3D" id="6.10.250.2270">
    <property type="match status" value="1"/>
</dbReference>
<dbReference type="PANTHER" id="PTHR11127">
    <property type="entry name" value="60S RIBOSOMAL PROTEIN L14"/>
    <property type="match status" value="1"/>
</dbReference>
<name>A0A4V1J1C1_9FUNG</name>
<dbReference type="CDD" id="cd23702">
    <property type="entry name" value="eL14"/>
    <property type="match status" value="1"/>
</dbReference>
<dbReference type="Pfam" id="PF00467">
    <property type="entry name" value="KOW"/>
    <property type="match status" value="1"/>
</dbReference>
<accession>A0A4V1J1C1</accession>
<evidence type="ECO:0000259" key="8">
    <source>
        <dbReference type="Pfam" id="PF01929"/>
    </source>
</evidence>
<evidence type="ECO:0000256" key="6">
    <source>
        <dbReference type="ARBA" id="ARBA00023274"/>
    </source>
</evidence>
<dbReference type="PANTHER" id="PTHR11127:SF2">
    <property type="entry name" value="LARGE RIBOSOMAL SUBUNIT PROTEIN EL14"/>
    <property type="match status" value="1"/>
</dbReference>
<evidence type="ECO:0000256" key="3">
    <source>
        <dbReference type="ARBA" id="ARBA00006592"/>
    </source>
</evidence>
<dbReference type="InterPro" id="IPR008991">
    <property type="entry name" value="Translation_prot_SH3-like_sf"/>
</dbReference>
<reference evidence="10" key="1">
    <citation type="journal article" date="2018" name="Nat. Microbiol.">
        <title>Leveraging single-cell genomics to expand the fungal tree of life.</title>
        <authorList>
            <person name="Ahrendt S.R."/>
            <person name="Quandt C.A."/>
            <person name="Ciobanu D."/>
            <person name="Clum A."/>
            <person name="Salamov A."/>
            <person name="Andreopoulos B."/>
            <person name="Cheng J.F."/>
            <person name="Woyke T."/>
            <person name="Pelin A."/>
            <person name="Henrissat B."/>
            <person name="Reynolds N.K."/>
            <person name="Benny G.L."/>
            <person name="Smith M.E."/>
            <person name="James T.Y."/>
            <person name="Grigoriev I.V."/>
        </authorList>
    </citation>
    <scope>NUCLEOTIDE SEQUENCE [LARGE SCALE GENOMIC DNA]</scope>
    <source>
        <strain evidence="10">Benny S71-1</strain>
    </source>
</reference>